<feature type="binding site" evidence="3">
    <location>
        <position position="27"/>
    </location>
    <ligand>
        <name>Zn(2+)</name>
        <dbReference type="ChEBI" id="CHEBI:29105"/>
    </ligand>
</feature>
<keyword evidence="6" id="KW-1185">Reference proteome</keyword>
<dbReference type="OrthoDB" id="9809663at2"/>
<dbReference type="GO" id="GO:0008270">
    <property type="term" value="F:zinc ion binding"/>
    <property type="evidence" value="ECO:0007669"/>
    <property type="project" value="UniProtKB-UniRule"/>
</dbReference>
<reference evidence="5 6" key="1">
    <citation type="submission" date="2019-12" db="EMBL/GenBank/DDBJ databases">
        <title>Genomic-based taxomic classification of the family Erythrobacteraceae.</title>
        <authorList>
            <person name="Xu L."/>
        </authorList>
    </citation>
    <scope>NUCLEOTIDE SEQUENCE [LARGE SCALE GENOMIC DNA]</scope>
    <source>
        <strain evidence="5 6">MCCC 1A09965</strain>
    </source>
</reference>
<feature type="region of interest" description="Disordered" evidence="4">
    <location>
        <begin position="41"/>
        <end position="65"/>
    </location>
</feature>
<comment type="similarity">
    <text evidence="3">Belongs to the DNA gyrase inhibitor YacG family.</text>
</comment>
<feature type="binding site" evidence="3">
    <location>
        <position position="23"/>
    </location>
    <ligand>
        <name>Zn(2+)</name>
        <dbReference type="ChEBI" id="CHEBI:29105"/>
    </ligand>
</feature>
<dbReference type="Gene3D" id="3.30.50.10">
    <property type="entry name" value="Erythroid Transcription Factor GATA-1, subunit A"/>
    <property type="match status" value="1"/>
</dbReference>
<dbReference type="EMBL" id="WTYN01000002">
    <property type="protein sequence ID" value="MXO63534.1"/>
    <property type="molecule type" value="Genomic_DNA"/>
</dbReference>
<feature type="binding site" evidence="3">
    <location>
        <position position="8"/>
    </location>
    <ligand>
        <name>Zn(2+)</name>
        <dbReference type="ChEBI" id="CHEBI:29105"/>
    </ligand>
</feature>
<name>A0A844YKT1_9SPHN</name>
<evidence type="ECO:0000313" key="5">
    <source>
        <dbReference type="EMBL" id="MXO63534.1"/>
    </source>
</evidence>
<evidence type="ECO:0000256" key="4">
    <source>
        <dbReference type="SAM" id="MobiDB-lite"/>
    </source>
</evidence>
<dbReference type="InterPro" id="IPR013088">
    <property type="entry name" value="Znf_NHR/GATA"/>
</dbReference>
<gene>
    <name evidence="3 5" type="primary">yacG</name>
    <name evidence="5" type="ORF">GRI48_10975</name>
</gene>
<dbReference type="SUPFAM" id="SSF57716">
    <property type="entry name" value="Glucocorticoid receptor-like (DNA-binding domain)"/>
    <property type="match status" value="1"/>
</dbReference>
<dbReference type="GO" id="GO:0008657">
    <property type="term" value="F:DNA topoisomerase type II (double strand cut, ATP-hydrolyzing) inhibitor activity"/>
    <property type="evidence" value="ECO:0007669"/>
    <property type="project" value="UniProtKB-UniRule"/>
</dbReference>
<dbReference type="Pfam" id="PF03884">
    <property type="entry name" value="YacG"/>
    <property type="match status" value="1"/>
</dbReference>
<comment type="caution">
    <text evidence="5">The sequence shown here is derived from an EMBL/GenBank/DDBJ whole genome shotgun (WGS) entry which is preliminary data.</text>
</comment>
<proteinExistence type="inferred from homology"/>
<accession>A0A844YKT1</accession>
<evidence type="ECO:0000256" key="2">
    <source>
        <dbReference type="ARBA" id="ARBA00022833"/>
    </source>
</evidence>
<dbReference type="GO" id="GO:0006355">
    <property type="term" value="P:regulation of DNA-templated transcription"/>
    <property type="evidence" value="ECO:0007669"/>
    <property type="project" value="InterPro"/>
</dbReference>
<organism evidence="5 6">
    <name type="scientific">Qipengyuania oceanensis</name>
    <dbReference type="NCBI Taxonomy" id="1463597"/>
    <lineage>
        <taxon>Bacteria</taxon>
        <taxon>Pseudomonadati</taxon>
        <taxon>Pseudomonadota</taxon>
        <taxon>Alphaproteobacteria</taxon>
        <taxon>Sphingomonadales</taxon>
        <taxon>Erythrobacteraceae</taxon>
        <taxon>Qipengyuania</taxon>
    </lineage>
</organism>
<feature type="compositionally biased region" description="Basic and acidic residues" evidence="4">
    <location>
        <begin position="55"/>
        <end position="65"/>
    </location>
</feature>
<dbReference type="PANTHER" id="PTHR36150:SF1">
    <property type="entry name" value="DNA GYRASE INHIBITOR YACG"/>
    <property type="match status" value="1"/>
</dbReference>
<dbReference type="PANTHER" id="PTHR36150">
    <property type="entry name" value="DNA GYRASE INHIBITOR YACG"/>
    <property type="match status" value="1"/>
</dbReference>
<comment type="function">
    <text evidence="3">Inhibits all the catalytic activities of DNA gyrase by preventing its interaction with DNA. Acts by binding directly to the C-terminal domain of GyrB, which probably disrupts DNA binding by the gyrase.</text>
</comment>
<sequence>MTNTARPCPICKKPRSAEHTPFCSQRCRDRDLAQWFGDGYAVPGRPALPDEIEQEVARGDPLERD</sequence>
<dbReference type="HAMAP" id="MF_00649">
    <property type="entry name" value="DNA_gyrase_inhibitor_YacG"/>
    <property type="match status" value="1"/>
</dbReference>
<comment type="cofactor">
    <cofactor evidence="3">
        <name>Zn(2+)</name>
        <dbReference type="ChEBI" id="CHEBI:29105"/>
    </cofactor>
    <text evidence="3">Binds 1 zinc ion.</text>
</comment>
<evidence type="ECO:0000256" key="3">
    <source>
        <dbReference type="HAMAP-Rule" id="MF_00649"/>
    </source>
</evidence>
<dbReference type="AlphaFoldDB" id="A0A844YKT1"/>
<comment type="subunit">
    <text evidence="3">Interacts with GyrB.</text>
</comment>
<keyword evidence="2 3" id="KW-0862">Zinc</keyword>
<keyword evidence="1 3" id="KW-0479">Metal-binding</keyword>
<evidence type="ECO:0000313" key="6">
    <source>
        <dbReference type="Proteomes" id="UP000445582"/>
    </source>
</evidence>
<dbReference type="InterPro" id="IPR005584">
    <property type="entry name" value="DNA_gyrase_inhibitor_YacG"/>
</dbReference>
<protein>
    <recommendedName>
        <fullName evidence="3">DNA gyrase inhibitor YacG</fullName>
    </recommendedName>
</protein>
<evidence type="ECO:0000256" key="1">
    <source>
        <dbReference type="ARBA" id="ARBA00022723"/>
    </source>
</evidence>
<dbReference type="Proteomes" id="UP000445582">
    <property type="component" value="Unassembled WGS sequence"/>
</dbReference>
<feature type="binding site" evidence="3">
    <location>
        <position position="11"/>
    </location>
    <ligand>
        <name>Zn(2+)</name>
        <dbReference type="ChEBI" id="CHEBI:29105"/>
    </ligand>
</feature>
<dbReference type="RefSeq" id="WP_160675909.1">
    <property type="nucleotide sequence ID" value="NZ_WTYN01000002.1"/>
</dbReference>